<name>A0AAD9UP86_9APIC</name>
<dbReference type="Gene3D" id="2.10.10.10">
    <property type="entry name" value="Fibronectin, type II, collagen-binding"/>
    <property type="match status" value="1"/>
</dbReference>
<dbReference type="EMBL" id="JALLKP010000002">
    <property type="protein sequence ID" value="KAK2196510.1"/>
    <property type="molecule type" value="Genomic_DNA"/>
</dbReference>
<evidence type="ECO:0000313" key="4">
    <source>
        <dbReference type="EMBL" id="KAK2196510.1"/>
    </source>
</evidence>
<dbReference type="PROSITE" id="PS51820">
    <property type="entry name" value="PA14"/>
    <property type="match status" value="1"/>
</dbReference>
<evidence type="ECO:0000256" key="1">
    <source>
        <dbReference type="SAM" id="Coils"/>
    </source>
</evidence>
<accession>A0AAD9UP86</accession>
<feature type="region of interest" description="Disordered" evidence="2">
    <location>
        <begin position="73"/>
        <end position="100"/>
    </location>
</feature>
<dbReference type="SUPFAM" id="SSF56988">
    <property type="entry name" value="Anthrax protective antigen"/>
    <property type="match status" value="1"/>
</dbReference>
<gene>
    <name evidence="4" type="ORF">BdWA1_001757</name>
</gene>
<dbReference type="AlphaFoldDB" id="A0AAD9UP86"/>
<proteinExistence type="predicted"/>
<feature type="coiled-coil region" evidence="1">
    <location>
        <begin position="208"/>
        <end position="264"/>
    </location>
</feature>
<dbReference type="Proteomes" id="UP001214638">
    <property type="component" value="Unassembled WGS sequence"/>
</dbReference>
<dbReference type="InterPro" id="IPR036943">
    <property type="entry name" value="FN_type2_sf"/>
</dbReference>
<evidence type="ECO:0000256" key="2">
    <source>
        <dbReference type="SAM" id="MobiDB-lite"/>
    </source>
</evidence>
<comment type="caution">
    <text evidence="4">The sequence shown here is derived from an EMBL/GenBank/DDBJ whole genome shotgun (WGS) entry which is preliminary data.</text>
</comment>
<protein>
    <submittedName>
        <fullName evidence="4">Bifunctional Fibronectin type II domain superfamily/PA14 domain/PA14-GLEYA domain</fullName>
    </submittedName>
</protein>
<reference evidence="4" key="1">
    <citation type="journal article" date="2023" name="Nat. Microbiol.">
        <title>Babesia duncani multi-omics identifies virulence factors and drug targets.</title>
        <authorList>
            <person name="Singh P."/>
            <person name="Lonardi S."/>
            <person name="Liang Q."/>
            <person name="Vydyam P."/>
            <person name="Khabirova E."/>
            <person name="Fang T."/>
            <person name="Gihaz S."/>
            <person name="Thekkiniath J."/>
            <person name="Munshi M."/>
            <person name="Abel S."/>
            <person name="Ciampossin L."/>
            <person name="Batugedara G."/>
            <person name="Gupta M."/>
            <person name="Lu X.M."/>
            <person name="Lenz T."/>
            <person name="Chakravarty S."/>
            <person name="Cornillot E."/>
            <person name="Hu Y."/>
            <person name="Ma W."/>
            <person name="Gonzalez L.M."/>
            <person name="Sanchez S."/>
            <person name="Estrada K."/>
            <person name="Sanchez-Flores A."/>
            <person name="Montero E."/>
            <person name="Harb O.S."/>
            <person name="Le Roch K.G."/>
            <person name="Mamoun C.B."/>
        </authorList>
    </citation>
    <scope>NUCLEOTIDE SEQUENCE</scope>
    <source>
        <strain evidence="4">WA1</strain>
    </source>
</reference>
<evidence type="ECO:0000313" key="5">
    <source>
        <dbReference type="Proteomes" id="UP001214638"/>
    </source>
</evidence>
<keyword evidence="5" id="KW-1185">Reference proteome</keyword>
<sequence>MLWGVLNPITIHVRNHKMFKYVILCTLGLIHAINCATALTADPKFNDAGIGQGADLGVNRLLEPNVQPSDVFNNDKVASNASFSPPSAENGQNDTTSSEHISATPNIQNAAITDDNELLYLHTQYRNSPRRTLDGHLCAAAFVHANNVYTDCTMEVAPDGSSDKEWCYLEAQLTGKLEKDWGFCEPLINYERVRAAAAAKVAKKVAQVDELRESMETYRRLLSESDRRLEHACGTLHRNTGDRLAIVSQLLETAKDDMQQFRENENSVLNMKQRIEQCQCAHKAALQEVAKGGALPHGLVGTYFRGHLFRLPAIATRHDIQINFIFVDQMPILGLNPLNFSIRTFAKAFLHAGWDGYIRAPHFGNFTFEIETDAFCRMVLNGQELINNGIKLHGNDENGVYYGVDLDHYKKSGNLTSRSIQLSGGHFYSLRVEFSHSQQFKIDHGNESSIKLYWSSFRIHRQLVPPWNFYKQPLDSNISISGLPVNHFSIIKAENGAPACKNTRNIFMANLSYGLRDGLAVVTDVEPTVKRFIFQVNVPAILHVIYKHDSTFPLEASAESPLVFDHPTEHIDIYQGETKWAIQSKTAHLNPQVNYLFHVGAPGTFFTMIIKPSLQSTLKCEGAEQLVSVPGSSLFAACRQSSAHAPHTDCKAALSGRYLDIPGSIWRTGGGAGEWFVATLATTKPPGGHVESFKILYSGNVDDHYYPLQAPRILSSLKITIEELYLESSETGGSFGIWGIACKKPTRTQVYGVSDCALNLQDVLGEVPIQEQMTALVRCPHICLTDAQTANPGLWNSLGQLVKDVAPFKHTEQQKEKSSSGNSTSYPISSSVCDAFRTSGQCANPQESCTLELHVGRMQNGELEFTLKNPIEKVQKFQAQVLFRQGLDDQGTEEMLVDNGSIKSLRGDFNYGWLRPATGTTCTSDSIYYGGGIEFPPPTESMRCIQSESCEANFWSMDVPINGKYKLEIVVGSVCSSESQIAHLQINGQNFINGQEFPQGQVYVVVKNVTITNGLLKLTSYCFGESTCTAQKTLVQYLKIKLVKPINEN</sequence>
<keyword evidence="1" id="KW-0175">Coiled coil</keyword>
<dbReference type="Pfam" id="PF07691">
    <property type="entry name" value="PA14"/>
    <property type="match status" value="1"/>
</dbReference>
<dbReference type="InterPro" id="IPR011658">
    <property type="entry name" value="PA14_dom"/>
</dbReference>
<dbReference type="Gene3D" id="3.90.182.10">
    <property type="entry name" value="Toxin - Anthrax Protective Antigen,domain 1"/>
    <property type="match status" value="1"/>
</dbReference>
<organism evidence="4 5">
    <name type="scientific">Babesia duncani</name>
    <dbReference type="NCBI Taxonomy" id="323732"/>
    <lineage>
        <taxon>Eukaryota</taxon>
        <taxon>Sar</taxon>
        <taxon>Alveolata</taxon>
        <taxon>Apicomplexa</taxon>
        <taxon>Aconoidasida</taxon>
        <taxon>Piroplasmida</taxon>
        <taxon>Babesiidae</taxon>
        <taxon>Babesia</taxon>
    </lineage>
</organism>
<dbReference type="RefSeq" id="XP_067803352.1">
    <property type="nucleotide sequence ID" value="XM_067946788.1"/>
</dbReference>
<evidence type="ECO:0000259" key="3">
    <source>
        <dbReference type="PROSITE" id="PS51820"/>
    </source>
</evidence>
<dbReference type="SMART" id="SM00758">
    <property type="entry name" value="PA14"/>
    <property type="match status" value="1"/>
</dbReference>
<dbReference type="GeneID" id="94336055"/>
<feature type="domain" description="PA14" evidence="3">
    <location>
        <begin position="294"/>
        <end position="468"/>
    </location>
</feature>
<dbReference type="InterPro" id="IPR037524">
    <property type="entry name" value="PA14/GLEYA"/>
</dbReference>
<dbReference type="KEGG" id="bdw:94336055"/>